<dbReference type="GO" id="GO:0008270">
    <property type="term" value="F:zinc ion binding"/>
    <property type="evidence" value="ECO:0007669"/>
    <property type="project" value="InterPro"/>
</dbReference>
<dbReference type="InterPro" id="IPR029071">
    <property type="entry name" value="Ubiquitin-like_domsf"/>
</dbReference>
<feature type="region of interest" description="Disordered" evidence="8">
    <location>
        <begin position="242"/>
        <end position="284"/>
    </location>
</feature>
<dbReference type="Gene3D" id="3.10.20.90">
    <property type="entry name" value="Phosphatidylinositol 3-kinase Catalytic Subunit, Chain A, domain 1"/>
    <property type="match status" value="1"/>
</dbReference>
<protein>
    <recommendedName>
        <fullName evidence="13">Zn(2)-C6 fungal-type domain-containing protein</fullName>
    </recommendedName>
</protein>
<evidence type="ECO:0000256" key="8">
    <source>
        <dbReference type="SAM" id="MobiDB-lite"/>
    </source>
</evidence>
<dbReference type="PROSITE" id="PS00463">
    <property type="entry name" value="ZN2_CY6_FUNGAL_1"/>
    <property type="match status" value="1"/>
</dbReference>
<evidence type="ECO:0008006" key="13">
    <source>
        <dbReference type="Google" id="ProtNLM"/>
    </source>
</evidence>
<name>A0A194XVL9_MOLSC</name>
<feature type="region of interest" description="Disordered" evidence="8">
    <location>
        <begin position="1"/>
        <end position="24"/>
    </location>
</feature>
<evidence type="ECO:0000256" key="2">
    <source>
        <dbReference type="ARBA" id="ARBA00004496"/>
    </source>
</evidence>
<sequence length="672" mass="75265">MDKTPRTEEMLSVPGDKSHNPSSDVDELLKHKTHLTRVVGNKTLTYVLNVAQEPDRARACGSGIKLATDRHPVDPPPVVVLSILERRGDQQVDITSSYIGTFFMHATLEADTSTVPVRSYTKATHNRGTSEIAVLAGCPVTTGTYLDRPIQAIYFVFSDLSVKNEGNFKFSFNLYERCLEDSNTTLYDVDMKSSERADYKNAASPQDDFIWRIELNSAVFTVFNAKDFPGISESTTLTKTLSEQGVQVKTRRDTRMGRRGSKSLDDFSSPRIEDPTTDEPLENYTDDVVRNDSTCASPKRSNYFGNTSKNRLISPVSKSFTQAGSIHSSTPRIKMEDHPDFVGHDTMMMSTPQLSHSIMVSSASPYARSLDATFYDQPPMRWPKMEYGNPLDLPGISSLPIPHYERRSESPERGTSGSQAQRHPAFDQNLFSRSKRSPIETKNSLHFRSHGEEMGQRLLSSGMNFKIFTGKYSTLIANKGEELRKVQDIGTDQNREGATMRSACVQCRSKHLKCDGLNPCSRCSSNSFECVYVRSRRGFKGPRRNDVVSKMTATSSLGQLEESLRELQSRLSTQKIPEKRSLGLLDSRGLKEQRQGAAGMTLIFKSKDLPDFELAVELSTKVEIMLDAFRRGNDIPDNTTITLYHDGEELELSDTVQSMVMGNMDVVEVHIR</sequence>
<dbReference type="Pfam" id="PF11976">
    <property type="entry name" value="Rad60-SLD"/>
    <property type="match status" value="1"/>
</dbReference>
<gene>
    <name evidence="11" type="ORF">LY89DRAFT_1899</name>
</gene>
<comment type="similarity">
    <text evidence="7">Belongs to the velvet family. VeA subfamily.</text>
</comment>
<feature type="compositionally biased region" description="Acidic residues" evidence="8">
    <location>
        <begin position="275"/>
        <end position="284"/>
    </location>
</feature>
<dbReference type="SUPFAM" id="SSF57701">
    <property type="entry name" value="Zn2/Cys6 DNA-binding domain"/>
    <property type="match status" value="1"/>
</dbReference>
<dbReference type="InterPro" id="IPR022617">
    <property type="entry name" value="Rad60/SUMO-like_dom"/>
</dbReference>
<dbReference type="PANTHER" id="PTHR33572:SF14">
    <property type="entry name" value="DEVELOPMENTAL AND SECONDARY METABOLISM REGULATOR VEA"/>
    <property type="match status" value="1"/>
</dbReference>
<dbReference type="GO" id="GO:0005634">
    <property type="term" value="C:nucleus"/>
    <property type="evidence" value="ECO:0007669"/>
    <property type="project" value="UniProtKB-SubCell"/>
</dbReference>
<dbReference type="CDD" id="cd00067">
    <property type="entry name" value="GAL4"/>
    <property type="match status" value="1"/>
</dbReference>
<dbReference type="PROSITE" id="PS51821">
    <property type="entry name" value="VELVET"/>
    <property type="match status" value="1"/>
</dbReference>
<feature type="compositionally biased region" description="Basic and acidic residues" evidence="8">
    <location>
        <begin position="403"/>
        <end position="412"/>
    </location>
</feature>
<comment type="subcellular location">
    <subcellularLocation>
        <location evidence="2">Cytoplasm</location>
    </subcellularLocation>
    <subcellularLocation>
        <location evidence="1">Nucleus</location>
    </subcellularLocation>
</comment>
<dbReference type="GO" id="GO:0000981">
    <property type="term" value="F:DNA-binding transcription factor activity, RNA polymerase II-specific"/>
    <property type="evidence" value="ECO:0007669"/>
    <property type="project" value="InterPro"/>
</dbReference>
<dbReference type="GeneID" id="28815421"/>
<keyword evidence="5" id="KW-0804">Transcription</keyword>
<reference evidence="11 12" key="1">
    <citation type="submission" date="2015-10" db="EMBL/GenBank/DDBJ databases">
        <title>Full genome of DAOMC 229536 Phialocephala scopiformis, a fungal endophyte of spruce producing the potent anti-insectan compound rugulosin.</title>
        <authorList>
            <consortium name="DOE Joint Genome Institute"/>
            <person name="Walker A.K."/>
            <person name="Frasz S.L."/>
            <person name="Seifert K.A."/>
            <person name="Miller J.D."/>
            <person name="Mondo S.J."/>
            <person name="Labutti K."/>
            <person name="Lipzen A."/>
            <person name="Dockter R."/>
            <person name="Kennedy M."/>
            <person name="Grigoriev I.V."/>
            <person name="Spatafora J.W."/>
        </authorList>
    </citation>
    <scope>NUCLEOTIDE SEQUENCE [LARGE SCALE GENOMIC DNA]</scope>
    <source>
        <strain evidence="11 12">CBS 120377</strain>
    </source>
</reference>
<feature type="region of interest" description="Disordered" evidence="8">
    <location>
        <begin position="398"/>
        <end position="448"/>
    </location>
</feature>
<dbReference type="InterPro" id="IPR037525">
    <property type="entry name" value="Velvet_dom"/>
</dbReference>
<dbReference type="EMBL" id="KQ947404">
    <property type="protein sequence ID" value="KUJ23752.1"/>
    <property type="molecule type" value="Genomic_DNA"/>
</dbReference>
<proteinExistence type="inferred from homology"/>
<evidence type="ECO:0000259" key="9">
    <source>
        <dbReference type="PROSITE" id="PS50048"/>
    </source>
</evidence>
<dbReference type="KEGG" id="psco:LY89DRAFT_1899"/>
<evidence type="ECO:0000256" key="5">
    <source>
        <dbReference type="ARBA" id="ARBA00023163"/>
    </source>
</evidence>
<evidence type="ECO:0000256" key="1">
    <source>
        <dbReference type="ARBA" id="ARBA00004123"/>
    </source>
</evidence>
<dbReference type="InParanoid" id="A0A194XVL9"/>
<keyword evidence="12" id="KW-1185">Reference proteome</keyword>
<dbReference type="Pfam" id="PF00172">
    <property type="entry name" value="Zn_clus"/>
    <property type="match status" value="1"/>
</dbReference>
<evidence type="ECO:0000313" key="12">
    <source>
        <dbReference type="Proteomes" id="UP000070700"/>
    </source>
</evidence>
<dbReference type="Proteomes" id="UP000070700">
    <property type="component" value="Unassembled WGS sequence"/>
</dbReference>
<dbReference type="PANTHER" id="PTHR33572">
    <property type="entry name" value="SPORE DEVELOPMENT REGULATOR VOSA"/>
    <property type="match status" value="1"/>
</dbReference>
<dbReference type="OrthoDB" id="6910977at2759"/>
<dbReference type="RefSeq" id="XP_018078107.1">
    <property type="nucleotide sequence ID" value="XM_018205695.1"/>
</dbReference>
<dbReference type="SUPFAM" id="SSF54236">
    <property type="entry name" value="Ubiquitin-like"/>
    <property type="match status" value="1"/>
</dbReference>
<dbReference type="InterPro" id="IPR001138">
    <property type="entry name" value="Zn2Cys6_DnaBD"/>
</dbReference>
<feature type="domain" description="Zn(2)-C6 fungal-type" evidence="9">
    <location>
        <begin position="503"/>
        <end position="532"/>
    </location>
</feature>
<dbReference type="InterPro" id="IPR021740">
    <property type="entry name" value="Velvet"/>
</dbReference>
<evidence type="ECO:0000256" key="7">
    <source>
        <dbReference type="ARBA" id="ARBA00038005"/>
    </source>
</evidence>
<feature type="domain" description="Velvet" evidence="10">
    <location>
        <begin position="41"/>
        <end position="251"/>
    </location>
</feature>
<dbReference type="GO" id="GO:0005737">
    <property type="term" value="C:cytoplasm"/>
    <property type="evidence" value="ECO:0007669"/>
    <property type="project" value="UniProtKB-SubCell"/>
</dbReference>
<evidence type="ECO:0000259" key="10">
    <source>
        <dbReference type="PROSITE" id="PS51821"/>
    </source>
</evidence>
<evidence type="ECO:0000256" key="3">
    <source>
        <dbReference type="ARBA" id="ARBA00022490"/>
    </source>
</evidence>
<organism evidence="11 12">
    <name type="scientific">Mollisia scopiformis</name>
    <name type="common">Conifer needle endophyte fungus</name>
    <name type="synonym">Phialocephala scopiformis</name>
    <dbReference type="NCBI Taxonomy" id="149040"/>
    <lineage>
        <taxon>Eukaryota</taxon>
        <taxon>Fungi</taxon>
        <taxon>Dikarya</taxon>
        <taxon>Ascomycota</taxon>
        <taxon>Pezizomycotina</taxon>
        <taxon>Leotiomycetes</taxon>
        <taxon>Helotiales</taxon>
        <taxon>Mollisiaceae</taxon>
        <taxon>Mollisia</taxon>
    </lineage>
</organism>
<dbReference type="Gene3D" id="2.60.40.3960">
    <property type="entry name" value="Velvet domain"/>
    <property type="match status" value="1"/>
</dbReference>
<dbReference type="SMART" id="SM00066">
    <property type="entry name" value="GAL4"/>
    <property type="match status" value="1"/>
</dbReference>
<dbReference type="InterPro" id="IPR036864">
    <property type="entry name" value="Zn2-C6_fun-type_DNA-bd_sf"/>
</dbReference>
<accession>A0A194XVL9</accession>
<dbReference type="PROSITE" id="PS50048">
    <property type="entry name" value="ZN2_CY6_FUNGAL_2"/>
    <property type="match status" value="1"/>
</dbReference>
<evidence type="ECO:0000256" key="6">
    <source>
        <dbReference type="ARBA" id="ARBA00023242"/>
    </source>
</evidence>
<dbReference type="Pfam" id="PF11754">
    <property type="entry name" value="Velvet"/>
    <property type="match status" value="2"/>
</dbReference>
<dbReference type="Gene3D" id="4.10.240.10">
    <property type="entry name" value="Zn(2)-C6 fungal-type DNA-binding domain"/>
    <property type="match status" value="1"/>
</dbReference>
<keyword evidence="3" id="KW-0963">Cytoplasm</keyword>
<keyword evidence="4" id="KW-0805">Transcription regulation</keyword>
<evidence type="ECO:0000256" key="4">
    <source>
        <dbReference type="ARBA" id="ARBA00023015"/>
    </source>
</evidence>
<evidence type="ECO:0000313" key="11">
    <source>
        <dbReference type="EMBL" id="KUJ23752.1"/>
    </source>
</evidence>
<keyword evidence="6" id="KW-0539">Nucleus</keyword>
<dbReference type="AlphaFoldDB" id="A0A194XVL9"/>
<dbReference type="InterPro" id="IPR038491">
    <property type="entry name" value="Velvet_dom_sf"/>
</dbReference>